<evidence type="ECO:0000313" key="2">
    <source>
        <dbReference type="Proteomes" id="UP000778578"/>
    </source>
</evidence>
<accession>A0ABS7QLI1</accession>
<evidence type="ECO:0000313" key="1">
    <source>
        <dbReference type="EMBL" id="MBY8882659.1"/>
    </source>
</evidence>
<sequence length="149" mass="15655">MTAGTGNAENGQVRSAGGEGPRWAAEAVALAGGAGGARGGIRLDYSVRSLVLVDRVIDGARRQEATREKVAGALLRFGAYTGEVLVRCAGAQWVDFGAAQRLVFGQPFGTRTPDGRVWNPLGKAFKRFDYGAEESLHRFALAVLGAAHP</sequence>
<protein>
    <submittedName>
        <fullName evidence="1">Uncharacterized protein</fullName>
    </submittedName>
</protein>
<reference evidence="1 2" key="1">
    <citation type="submission" date="2021-08" db="EMBL/GenBank/DDBJ databases">
        <title>WGS of actinomycetes from Thailand.</title>
        <authorList>
            <person name="Thawai C."/>
        </authorList>
    </citation>
    <scope>NUCLEOTIDE SEQUENCE [LARGE SCALE GENOMIC DNA]</scope>
    <source>
        <strain evidence="1 2">PLK6-54</strain>
    </source>
</reference>
<dbReference type="RefSeq" id="WP_222969156.1">
    <property type="nucleotide sequence ID" value="NZ_JAINZZ010000081.1"/>
</dbReference>
<proteinExistence type="predicted"/>
<name>A0ABS7QLI1_9ACTN</name>
<keyword evidence="2" id="KW-1185">Reference proteome</keyword>
<gene>
    <name evidence="1" type="ORF">K7862_34215</name>
</gene>
<organism evidence="1 2">
    <name type="scientific">Actinacidiphila acidipaludis</name>
    <dbReference type="NCBI Taxonomy" id="2873382"/>
    <lineage>
        <taxon>Bacteria</taxon>
        <taxon>Bacillati</taxon>
        <taxon>Actinomycetota</taxon>
        <taxon>Actinomycetes</taxon>
        <taxon>Kitasatosporales</taxon>
        <taxon>Streptomycetaceae</taxon>
        <taxon>Actinacidiphila</taxon>
    </lineage>
</organism>
<comment type="caution">
    <text evidence="1">The sequence shown here is derived from an EMBL/GenBank/DDBJ whole genome shotgun (WGS) entry which is preliminary data.</text>
</comment>
<dbReference type="EMBL" id="JAINZZ010000081">
    <property type="protein sequence ID" value="MBY8882659.1"/>
    <property type="molecule type" value="Genomic_DNA"/>
</dbReference>
<dbReference type="Proteomes" id="UP000778578">
    <property type="component" value="Unassembled WGS sequence"/>
</dbReference>